<evidence type="ECO:0000259" key="8">
    <source>
        <dbReference type="Pfam" id="PF02108"/>
    </source>
</evidence>
<keyword evidence="9" id="KW-0966">Cell projection</keyword>
<dbReference type="EMBL" id="FUYP01000005">
    <property type="protein sequence ID" value="SKB41599.1"/>
    <property type="molecule type" value="Genomic_DNA"/>
</dbReference>
<dbReference type="GO" id="GO:0044781">
    <property type="term" value="P:bacterial-type flagellum organization"/>
    <property type="evidence" value="ECO:0007669"/>
    <property type="project" value="UniProtKB-KW"/>
</dbReference>
<evidence type="ECO:0000256" key="4">
    <source>
        <dbReference type="ARBA" id="ARBA00022448"/>
    </source>
</evidence>
<dbReference type="InterPro" id="IPR051472">
    <property type="entry name" value="T3SS_Stator/FliH"/>
</dbReference>
<dbReference type="GO" id="GO:0005829">
    <property type="term" value="C:cytosol"/>
    <property type="evidence" value="ECO:0007669"/>
    <property type="project" value="TreeGrafter"/>
</dbReference>
<comment type="similarity">
    <text evidence="2">Belongs to the FliH family.</text>
</comment>
<protein>
    <recommendedName>
        <fullName evidence="3">Flagellar assembly protein FliH</fullName>
    </recommendedName>
</protein>
<keyword evidence="6" id="KW-0653">Protein transport</keyword>
<evidence type="ECO:0000313" key="10">
    <source>
        <dbReference type="Proteomes" id="UP000190044"/>
    </source>
</evidence>
<comment type="function">
    <text evidence="1">Needed for flagellar regrowth and assembly.</text>
</comment>
<evidence type="ECO:0000313" key="9">
    <source>
        <dbReference type="EMBL" id="SKB41599.1"/>
    </source>
</evidence>
<evidence type="ECO:0000256" key="2">
    <source>
        <dbReference type="ARBA" id="ARBA00006602"/>
    </source>
</evidence>
<dbReference type="Proteomes" id="UP000190044">
    <property type="component" value="Unassembled WGS sequence"/>
</dbReference>
<keyword evidence="9" id="KW-0282">Flagellum</keyword>
<sequence>MSDRSIETGFAPIALTAAMARSSGFRPRSFEPAMTVAEAPQEVSEPAASEPAQDPFALGLAEGQRLAEAAFAAERHQLLALVAAAEALQDESSEELAQMIAETVERLVRQIVAAAPIDAAWLTAQAETAAAMIAECDKARTLWVHPADAALLVDSPLTLPVEADPSMMRGTVRIETSAGWIEHGRSVYLDELRAALGRAEDRA</sequence>
<evidence type="ECO:0000256" key="1">
    <source>
        <dbReference type="ARBA" id="ARBA00003041"/>
    </source>
</evidence>
<keyword evidence="5" id="KW-1005">Bacterial flagellum biogenesis</keyword>
<dbReference type="PANTHER" id="PTHR34982">
    <property type="entry name" value="YOP PROTEINS TRANSLOCATION PROTEIN L"/>
    <property type="match status" value="1"/>
</dbReference>
<dbReference type="PANTHER" id="PTHR34982:SF1">
    <property type="entry name" value="FLAGELLAR ASSEMBLY PROTEIN FLIH"/>
    <property type="match status" value="1"/>
</dbReference>
<dbReference type="GO" id="GO:0015031">
    <property type="term" value="P:protein transport"/>
    <property type="evidence" value="ECO:0007669"/>
    <property type="project" value="UniProtKB-KW"/>
</dbReference>
<evidence type="ECO:0000256" key="7">
    <source>
        <dbReference type="ARBA" id="ARBA00023225"/>
    </source>
</evidence>
<accession>A0A1T5B3C1</accession>
<keyword evidence="7" id="KW-1006">Bacterial flagellum protein export</keyword>
<evidence type="ECO:0000256" key="3">
    <source>
        <dbReference type="ARBA" id="ARBA00016507"/>
    </source>
</evidence>
<keyword evidence="10" id="KW-1185">Reference proteome</keyword>
<keyword evidence="4" id="KW-0813">Transport</keyword>
<dbReference type="AlphaFoldDB" id="A0A1T5B3C1"/>
<evidence type="ECO:0000256" key="5">
    <source>
        <dbReference type="ARBA" id="ARBA00022795"/>
    </source>
</evidence>
<proteinExistence type="inferred from homology"/>
<organism evidence="9 10">
    <name type="scientific">Sphingopyxis flava</name>
    <dbReference type="NCBI Taxonomy" id="1507287"/>
    <lineage>
        <taxon>Bacteria</taxon>
        <taxon>Pseudomonadati</taxon>
        <taxon>Pseudomonadota</taxon>
        <taxon>Alphaproteobacteria</taxon>
        <taxon>Sphingomonadales</taxon>
        <taxon>Sphingomonadaceae</taxon>
        <taxon>Sphingopyxis</taxon>
    </lineage>
</organism>
<reference evidence="10" key="1">
    <citation type="submission" date="2017-02" db="EMBL/GenBank/DDBJ databases">
        <authorList>
            <person name="Varghese N."/>
            <person name="Submissions S."/>
        </authorList>
    </citation>
    <scope>NUCLEOTIDE SEQUENCE [LARGE SCALE GENOMIC DNA]</scope>
    <source>
        <strain evidence="10">R11H</strain>
    </source>
</reference>
<evidence type="ECO:0000256" key="6">
    <source>
        <dbReference type="ARBA" id="ARBA00022927"/>
    </source>
</evidence>
<dbReference type="RefSeq" id="WP_079637693.1">
    <property type="nucleotide sequence ID" value="NZ_FUYP01000005.1"/>
</dbReference>
<feature type="domain" description="Flagellar assembly protein FliH/Type III secretion system HrpE" evidence="8">
    <location>
        <begin position="74"/>
        <end position="182"/>
    </location>
</feature>
<keyword evidence="9" id="KW-0969">Cilium</keyword>
<dbReference type="OrthoDB" id="7449114at2"/>
<gene>
    <name evidence="9" type="ORF">SAMN06295937_100593</name>
</gene>
<name>A0A1T5B3C1_9SPHN</name>
<dbReference type="Pfam" id="PF02108">
    <property type="entry name" value="FliH"/>
    <property type="match status" value="1"/>
</dbReference>
<dbReference type="InterPro" id="IPR018035">
    <property type="entry name" value="Flagellar_FliH/T3SS_HrpE"/>
</dbReference>